<protein>
    <submittedName>
        <fullName evidence="8">Aromatic acid exporter family protein</fullName>
    </submittedName>
</protein>
<evidence type="ECO:0000256" key="6">
    <source>
        <dbReference type="SAM" id="Phobius"/>
    </source>
</evidence>
<dbReference type="Gene3D" id="1.20.120.940">
    <property type="entry name" value="Putative aromatic acid exporter, C-terminal domain"/>
    <property type="match status" value="1"/>
</dbReference>
<accession>A0ABU8HFW1</accession>
<dbReference type="PANTHER" id="PTHR40064:SF1">
    <property type="entry name" value="MEMBRANE PROTEIN"/>
    <property type="match status" value="1"/>
</dbReference>
<evidence type="ECO:0000313" key="9">
    <source>
        <dbReference type="Proteomes" id="UP001312865"/>
    </source>
</evidence>
<dbReference type="Pfam" id="PF06081">
    <property type="entry name" value="ArAE_1"/>
    <property type="match status" value="1"/>
</dbReference>
<organism evidence="8 9">
    <name type="scientific">Bacillus spongiae</name>
    <dbReference type="NCBI Taxonomy" id="2683610"/>
    <lineage>
        <taxon>Bacteria</taxon>
        <taxon>Bacillati</taxon>
        <taxon>Bacillota</taxon>
        <taxon>Bacilli</taxon>
        <taxon>Bacillales</taxon>
        <taxon>Bacillaceae</taxon>
        <taxon>Bacillus</taxon>
    </lineage>
</organism>
<feature type="domain" description="Putative aromatic acid exporter C-terminal" evidence="7">
    <location>
        <begin position="146"/>
        <end position="310"/>
    </location>
</feature>
<proteinExistence type="predicted"/>
<evidence type="ECO:0000256" key="4">
    <source>
        <dbReference type="ARBA" id="ARBA00022989"/>
    </source>
</evidence>
<gene>
    <name evidence="8" type="ORF">WAK64_14050</name>
</gene>
<dbReference type="RefSeq" id="WP_336587616.1">
    <property type="nucleotide sequence ID" value="NZ_JBBAXC010000011.1"/>
</dbReference>
<dbReference type="Pfam" id="PF11728">
    <property type="entry name" value="ArAE_1_C"/>
    <property type="match status" value="1"/>
</dbReference>
<dbReference type="InterPro" id="IPR038323">
    <property type="entry name" value="ArAE_1_C_sf"/>
</dbReference>
<reference evidence="8 9" key="1">
    <citation type="journal article" date="2018" name="J. Microbiol.">
        <title>Bacillus spongiae sp. nov., isolated from sponge of Jeju Island.</title>
        <authorList>
            <person name="Lee G.E."/>
            <person name="Im W.T."/>
            <person name="Park J.S."/>
        </authorList>
    </citation>
    <scope>NUCLEOTIDE SEQUENCE [LARGE SCALE GENOMIC DNA]</scope>
    <source>
        <strain evidence="8 9">135PIL107-10</strain>
    </source>
</reference>
<dbReference type="InterPro" id="IPR021062">
    <property type="entry name" value="ArAE_1_C"/>
</dbReference>
<evidence type="ECO:0000256" key="2">
    <source>
        <dbReference type="ARBA" id="ARBA00022475"/>
    </source>
</evidence>
<feature type="transmembrane region" description="Helical" evidence="6">
    <location>
        <begin position="53"/>
        <end position="70"/>
    </location>
</feature>
<evidence type="ECO:0000256" key="3">
    <source>
        <dbReference type="ARBA" id="ARBA00022692"/>
    </source>
</evidence>
<dbReference type="InterPro" id="IPR010343">
    <property type="entry name" value="ArAE_1"/>
</dbReference>
<evidence type="ECO:0000256" key="1">
    <source>
        <dbReference type="ARBA" id="ARBA00004651"/>
    </source>
</evidence>
<keyword evidence="9" id="KW-1185">Reference proteome</keyword>
<keyword evidence="4 6" id="KW-1133">Transmembrane helix</keyword>
<sequence>MFKIGYRTIKTAIGTTIAILLAQWLQLDNFASAGIIVILCVQNTRKKSLSASWSRFLAGIIAMGFSYVFFEGIAYSPITIGLMLLFFIPTTVAVKAKEGIVTSSVIILHLYSAKQIDFELILNEVGIIVIGIGIALIMNLYMPSLDQKLVYYQKEIEGNFQIIFKEISHFLRCQHSEWQGKEITSTAQLIHDAKSIAFRNVENHFLRHEDEYYLYFKMREKQFDILERILPNVTSISLTVEQGQILAKFMDKLSEQIHPGNTALVYLQELYDIKLDFEGMPLPQTREEFEARAALFQFMKDMEQYLLLKSSFKGINIEKKNGNLKREANYS</sequence>
<evidence type="ECO:0000313" key="8">
    <source>
        <dbReference type="EMBL" id="MEI5908177.1"/>
    </source>
</evidence>
<dbReference type="EMBL" id="JBBAXC010000011">
    <property type="protein sequence ID" value="MEI5908177.1"/>
    <property type="molecule type" value="Genomic_DNA"/>
</dbReference>
<comment type="subcellular location">
    <subcellularLocation>
        <location evidence="1">Cell membrane</location>
        <topology evidence="1">Multi-pass membrane protein</topology>
    </subcellularLocation>
</comment>
<keyword evidence="3 6" id="KW-0812">Transmembrane</keyword>
<keyword evidence="5 6" id="KW-0472">Membrane</keyword>
<dbReference type="PANTHER" id="PTHR40064">
    <property type="entry name" value="MEMBRANE PROTEIN-RELATED"/>
    <property type="match status" value="1"/>
</dbReference>
<feature type="transmembrane region" description="Helical" evidence="6">
    <location>
        <begin position="120"/>
        <end position="142"/>
    </location>
</feature>
<evidence type="ECO:0000256" key="5">
    <source>
        <dbReference type="ARBA" id="ARBA00023136"/>
    </source>
</evidence>
<comment type="caution">
    <text evidence="8">The sequence shown here is derived from an EMBL/GenBank/DDBJ whole genome shotgun (WGS) entry which is preliminary data.</text>
</comment>
<dbReference type="InterPro" id="IPR052984">
    <property type="entry name" value="UPF0421"/>
</dbReference>
<name>A0ABU8HFW1_9BACI</name>
<evidence type="ECO:0000259" key="7">
    <source>
        <dbReference type="Pfam" id="PF11728"/>
    </source>
</evidence>
<dbReference type="Proteomes" id="UP001312865">
    <property type="component" value="Unassembled WGS sequence"/>
</dbReference>
<keyword evidence="2" id="KW-1003">Cell membrane</keyword>